<feature type="compositionally biased region" description="Low complexity" evidence="1">
    <location>
        <begin position="286"/>
        <end position="304"/>
    </location>
</feature>
<sequence>MSTLPHRQRVIDDTDPTIQYGSNDWFIADPSIFTNAGNFGPLYRNSSHATTSSANLTFSFNGTDLHVFGTINVSINSTTNTTDPTWQCFVDDIKIGNTNPTFQYPENNQLLCWQPELVESSEHVLTIHVQTKGQPFYFDYLLYTTLPDASFDTAVLLYPYTDPSVSFGPGWEIIGSAEKGTNDYGSQVSLSFHGTSVIPYGFVPNQLPPNATWATYAIDDGESVNFTLNGLSSPQSSTEYFVPLFTTPTLPSAPHNLVLTYGGDNQHTPLVIQGFYVTNTTTVFSEPSSPSSSTSSPSASLSPNPTQPTSAGAIVGGVIGGIILVTVLGFFYSKRRRQRHPDLTSANPYPMSMAQNLEHAIRKYSSFPVPAIASQPHLHSLPNHRAAAASNSGPSRNYTHIEHVAPIQLKLLTTPHRNSNSAGDIVIEGNPSAVVGIHEDSGVRFPPECALDSRLVELPPGYSPD</sequence>
<comment type="caution">
    <text evidence="3">The sequence shown here is derived from an EMBL/GenBank/DDBJ whole genome shotgun (WGS) entry which is preliminary data.</text>
</comment>
<gene>
    <name evidence="3" type="ORF">MSAN_02368300</name>
</gene>
<organism evidence="3 4">
    <name type="scientific">Mycena sanguinolenta</name>
    <dbReference type="NCBI Taxonomy" id="230812"/>
    <lineage>
        <taxon>Eukaryota</taxon>
        <taxon>Fungi</taxon>
        <taxon>Dikarya</taxon>
        <taxon>Basidiomycota</taxon>
        <taxon>Agaricomycotina</taxon>
        <taxon>Agaricomycetes</taxon>
        <taxon>Agaricomycetidae</taxon>
        <taxon>Agaricales</taxon>
        <taxon>Marasmiineae</taxon>
        <taxon>Mycenaceae</taxon>
        <taxon>Mycena</taxon>
    </lineage>
</organism>
<feature type="transmembrane region" description="Helical" evidence="2">
    <location>
        <begin position="311"/>
        <end position="332"/>
    </location>
</feature>
<dbReference type="Proteomes" id="UP000623467">
    <property type="component" value="Unassembled WGS sequence"/>
</dbReference>
<protein>
    <submittedName>
        <fullName evidence="3">Peroxidase</fullName>
    </submittedName>
</protein>
<dbReference type="Gene3D" id="2.60.120.260">
    <property type="entry name" value="Galactose-binding domain-like"/>
    <property type="match status" value="1"/>
</dbReference>
<dbReference type="EMBL" id="JACAZH010000045">
    <property type="protein sequence ID" value="KAF7334816.1"/>
    <property type="molecule type" value="Genomic_DNA"/>
</dbReference>
<dbReference type="OrthoDB" id="3052647at2759"/>
<evidence type="ECO:0000256" key="2">
    <source>
        <dbReference type="SAM" id="Phobius"/>
    </source>
</evidence>
<feature type="region of interest" description="Disordered" evidence="1">
    <location>
        <begin position="286"/>
        <end position="308"/>
    </location>
</feature>
<dbReference type="GO" id="GO:0004601">
    <property type="term" value="F:peroxidase activity"/>
    <property type="evidence" value="ECO:0007669"/>
    <property type="project" value="UniProtKB-KW"/>
</dbReference>
<evidence type="ECO:0000313" key="3">
    <source>
        <dbReference type="EMBL" id="KAF7334816.1"/>
    </source>
</evidence>
<accession>A0A8H6X6C1</accession>
<keyword evidence="2" id="KW-0472">Membrane</keyword>
<dbReference type="AlphaFoldDB" id="A0A8H6X6C1"/>
<reference evidence="3" key="1">
    <citation type="submission" date="2020-05" db="EMBL/GenBank/DDBJ databases">
        <title>Mycena genomes resolve the evolution of fungal bioluminescence.</title>
        <authorList>
            <person name="Tsai I.J."/>
        </authorList>
    </citation>
    <scope>NUCLEOTIDE SEQUENCE</scope>
    <source>
        <strain evidence="3">160909Yilan</strain>
    </source>
</reference>
<keyword evidence="3" id="KW-0575">Peroxidase</keyword>
<evidence type="ECO:0000313" key="4">
    <source>
        <dbReference type="Proteomes" id="UP000623467"/>
    </source>
</evidence>
<evidence type="ECO:0000256" key="1">
    <source>
        <dbReference type="SAM" id="MobiDB-lite"/>
    </source>
</evidence>
<keyword evidence="3" id="KW-0560">Oxidoreductase</keyword>
<keyword evidence="2" id="KW-0812">Transmembrane</keyword>
<keyword evidence="4" id="KW-1185">Reference proteome</keyword>
<proteinExistence type="predicted"/>
<name>A0A8H6X6C1_9AGAR</name>
<keyword evidence="2" id="KW-1133">Transmembrane helix</keyword>